<keyword evidence="2" id="KW-1185">Reference proteome</keyword>
<dbReference type="GeneID" id="300406068"/>
<protein>
    <submittedName>
        <fullName evidence="1">Uncharacterized protein</fullName>
    </submittedName>
</protein>
<sequence length="110" mass="12068">MTEYDVLAMEQRATELVHAQVLGMLLAHVNHLDGQPDTSFGAIKRGVIGEIARQVAMQARSAGCDADSRALFNTAVLRAADTVFDTADVHNTAFFRRLRERKVADEPALD</sequence>
<reference evidence="1 2" key="1">
    <citation type="submission" date="2019-08" db="EMBL/GenBank/DDBJ databases">
        <authorList>
            <person name="Peeters C."/>
        </authorList>
    </citation>
    <scope>NUCLEOTIDE SEQUENCE [LARGE SCALE GENOMIC DNA]</scope>
    <source>
        <strain evidence="1 2">LMG 31114</strain>
    </source>
</reference>
<dbReference type="AlphaFoldDB" id="A0A5E4XT57"/>
<dbReference type="Proteomes" id="UP000366945">
    <property type="component" value="Unassembled WGS sequence"/>
</dbReference>
<evidence type="ECO:0000313" key="2">
    <source>
        <dbReference type="Proteomes" id="UP000366945"/>
    </source>
</evidence>
<proteinExistence type="predicted"/>
<evidence type="ECO:0000313" key="1">
    <source>
        <dbReference type="EMBL" id="VVE39506.1"/>
    </source>
</evidence>
<dbReference type="RefSeq" id="WP_150681310.1">
    <property type="nucleotide sequence ID" value="NZ_CABPSK010000004.1"/>
</dbReference>
<dbReference type="OrthoDB" id="8942750at2"/>
<accession>A0A5E4XT57</accession>
<dbReference type="EMBL" id="CABPSK010000004">
    <property type="protein sequence ID" value="VVE39506.1"/>
    <property type="molecule type" value="Genomic_DNA"/>
</dbReference>
<organism evidence="1 2">
    <name type="scientific">Pandoraea pneumonica</name>
    <dbReference type="NCBI Taxonomy" id="2508299"/>
    <lineage>
        <taxon>Bacteria</taxon>
        <taxon>Pseudomonadati</taxon>
        <taxon>Pseudomonadota</taxon>
        <taxon>Betaproteobacteria</taxon>
        <taxon>Burkholderiales</taxon>
        <taxon>Burkholderiaceae</taxon>
        <taxon>Pandoraea</taxon>
    </lineage>
</organism>
<gene>
    <name evidence="1" type="ORF">PPN31114_04077</name>
</gene>
<name>A0A5E4XT57_9BURK</name>